<dbReference type="OrthoDB" id="7870001at2"/>
<reference evidence="1 2" key="1">
    <citation type="submission" date="2019-03" db="EMBL/GenBank/DDBJ databases">
        <title>Genomic Encyclopedia of Type Strains, Phase IV (KMG-IV): sequencing the most valuable type-strain genomes for metagenomic binning, comparative biology and taxonomic classification.</title>
        <authorList>
            <person name="Goeker M."/>
        </authorList>
    </citation>
    <scope>NUCLEOTIDE SEQUENCE [LARGE SCALE GENOMIC DNA]</scope>
    <source>
        <strain evidence="1 2">DSM 21153</strain>
    </source>
</reference>
<evidence type="ECO:0000313" key="1">
    <source>
        <dbReference type="EMBL" id="TCM86531.1"/>
    </source>
</evidence>
<dbReference type="EMBL" id="SLVM01000004">
    <property type="protein sequence ID" value="TCM86531.1"/>
    <property type="molecule type" value="Genomic_DNA"/>
</dbReference>
<gene>
    <name evidence="1" type="ORF">EV216_10481</name>
</gene>
<sequence length="65" mass="6951">MANCRECGKSLGLFGSKSGALCENCALVLEAEQMFQDIKALEEKGLSREEIAAAVWKRDTGTGQG</sequence>
<name>A0A4R1YZ12_9RHOB</name>
<dbReference type="Proteomes" id="UP000295277">
    <property type="component" value="Unassembled WGS sequence"/>
</dbReference>
<proteinExistence type="predicted"/>
<dbReference type="RefSeq" id="WP_132693737.1">
    <property type="nucleotide sequence ID" value="NZ_SLVM01000004.1"/>
</dbReference>
<protein>
    <submittedName>
        <fullName evidence="1">Uncharacterized protein</fullName>
    </submittedName>
</protein>
<accession>A0A4R1YZ12</accession>
<comment type="caution">
    <text evidence="1">The sequence shown here is derived from an EMBL/GenBank/DDBJ whole genome shotgun (WGS) entry which is preliminary data.</text>
</comment>
<dbReference type="AlphaFoldDB" id="A0A4R1YZ12"/>
<keyword evidence="2" id="KW-1185">Reference proteome</keyword>
<organism evidence="1 2">
    <name type="scientific">Rhodovulum steppense</name>
    <dbReference type="NCBI Taxonomy" id="540251"/>
    <lineage>
        <taxon>Bacteria</taxon>
        <taxon>Pseudomonadati</taxon>
        <taxon>Pseudomonadota</taxon>
        <taxon>Alphaproteobacteria</taxon>
        <taxon>Rhodobacterales</taxon>
        <taxon>Paracoccaceae</taxon>
        <taxon>Rhodovulum</taxon>
    </lineage>
</organism>
<evidence type="ECO:0000313" key="2">
    <source>
        <dbReference type="Proteomes" id="UP000295277"/>
    </source>
</evidence>